<gene>
    <name evidence="1" type="ORF">CWS01_19330</name>
</gene>
<comment type="caution">
    <text evidence="1">The sequence shown here is derived from an EMBL/GenBank/DDBJ whole genome shotgun (WGS) entry which is preliminary data.</text>
</comment>
<dbReference type="RefSeq" id="WP_101178869.1">
    <property type="nucleotide sequence ID" value="NZ_PISE01000048.1"/>
</dbReference>
<dbReference type="InterPro" id="IPR026952">
    <property type="entry name" value="WVELL"/>
</dbReference>
<evidence type="ECO:0000313" key="1">
    <source>
        <dbReference type="EMBL" id="PKG22037.1"/>
    </source>
</evidence>
<name>A0A2N0YXQ3_9BACI</name>
<dbReference type="AlphaFoldDB" id="A0A2N0YXQ3"/>
<dbReference type="EMBL" id="PISE01000048">
    <property type="protein sequence ID" value="PKG22037.1"/>
    <property type="molecule type" value="Genomic_DNA"/>
</dbReference>
<dbReference type="Proteomes" id="UP000233375">
    <property type="component" value="Unassembled WGS sequence"/>
</dbReference>
<dbReference type="OrthoDB" id="2361637at2"/>
<evidence type="ECO:0008006" key="3">
    <source>
        <dbReference type="Google" id="ProtNLM"/>
    </source>
</evidence>
<reference evidence="1 2" key="1">
    <citation type="journal article" date="2003" name="Int. J. Syst. Evol. Microbiol.">
        <title>Bacillus nealsonii sp. nov., isolated from a spacecraft-assembly facility, whose spores are gamma-radiation resistant.</title>
        <authorList>
            <person name="Venkateswaran K."/>
            <person name="Kempf M."/>
            <person name="Chen F."/>
            <person name="Satomi M."/>
            <person name="Nicholson W."/>
            <person name="Kern R."/>
        </authorList>
    </citation>
    <scope>NUCLEOTIDE SEQUENCE [LARGE SCALE GENOMIC DNA]</scope>
    <source>
        <strain evidence="1 2">FO-92</strain>
    </source>
</reference>
<sequence length="89" mass="10809">MHDYQKRLVDRLLELNQSISVIQAQTWIELLWEDFESTYAKAGREYQGMEITEKVVSQWIENYGEKLHEFVAQNPKYKDFFMEDKKKMN</sequence>
<protein>
    <recommendedName>
        <fullName evidence="3">WVELL protein</fullName>
    </recommendedName>
</protein>
<dbReference type="Pfam" id="PF14043">
    <property type="entry name" value="WVELL"/>
    <property type="match status" value="1"/>
</dbReference>
<accession>A0A2N0YXQ3</accession>
<evidence type="ECO:0000313" key="2">
    <source>
        <dbReference type="Proteomes" id="UP000233375"/>
    </source>
</evidence>
<keyword evidence="2" id="KW-1185">Reference proteome</keyword>
<proteinExistence type="predicted"/>
<organism evidence="1 2">
    <name type="scientific">Niallia nealsonii</name>
    <dbReference type="NCBI Taxonomy" id="115979"/>
    <lineage>
        <taxon>Bacteria</taxon>
        <taxon>Bacillati</taxon>
        <taxon>Bacillota</taxon>
        <taxon>Bacilli</taxon>
        <taxon>Bacillales</taxon>
        <taxon>Bacillaceae</taxon>
        <taxon>Niallia</taxon>
    </lineage>
</organism>